<accession>A0ABS2TWD6</accession>
<feature type="region of interest" description="Disordered" evidence="1">
    <location>
        <begin position="923"/>
        <end position="946"/>
    </location>
</feature>
<dbReference type="InterPro" id="IPR012939">
    <property type="entry name" value="Glyco_hydro_92"/>
</dbReference>
<dbReference type="Gene3D" id="1.20.1610.10">
    <property type="entry name" value="alpha-1,2-mannosidases domains"/>
    <property type="match status" value="1"/>
</dbReference>
<dbReference type="NCBIfam" id="TIGR01180">
    <property type="entry name" value="aman2_put"/>
    <property type="match status" value="1"/>
</dbReference>
<sequence length="1090" mass="113606">MQSLRSAAVVVATALLAVGSAVLPAGVAQGAAPGAGSTGAADGGDLTHLVNPFIGTQNDGNTYPGAAVPFGMVQLSPDTGHNTGYDWNQDHIRGFSAVHLSGVGCGLGGDLPVLPTTGAVTSTDDAAYAAPFSHADETASPGYYKVKLGTGITAELTATARTGWQRYTFPATDHANVLLNSGQALHKVTSSTVTVLDDRTVITAITGRGFCQDTQPYTLYTETRFDRPFGSYGTWNGSTVSAGSHSSTSTGLGGAYVTFDATQNQQVTAVTALSWTGPAGAAANLAAEGGGSFDSATAAAKAAWQQRLAQIRVQGGTDEQRATFYSSLYRSFLAPNIGSDVDGRYTGWDQKQHTADGFTYYQDWSLWDTYRTQEQLLSLLAPRESRDMALSLLKIGDQSGQLPRWGYATAETNIMTGDPVTPFLVDAWRQGLLKGHEEEAYQALKKHVDSAAPDDSPSAVRQADPEYLAGGFVPYDPTRPQPKPGDDDYQHGPSATLEYALADAALGGMARDLGHSDDARRYLARGQNYRNILDASTGFFRARDNDGVFVGPADPAASTGFHEGTAWQYMWLVPQDVPQLVDLIGGTATANSRLDSFFAYDQLLKDPAGTARNVWVNGPYAYYNQDKYNPQNEPDISAPYTYLSTGQPWKTTDVVHAALTLFTNAPNGVTGNDDLGAMSSWQVLSAIGVYPMMPGTDMWGLSTPLFDRVDLTLDRHYYPRGHLTITAPGTNDTDRYVQSAKLGGDDLRKPWITTADIKAGKDLDFTVGSAPSAWGTASSATPPALDTVPVTTRRTAAGVSPAAPGLLAGGPGADLTVSAVLTGPGTVSGTVTVAASAPLVADPAGASRFTVRSGTLPATHQVTVHVSAPKDAPDGTYPVTVTVAQAGGPSVTRTAQVTVTTADCSGSTGSCPQDLSAQYDTDGVDTAGAPGGAGFDGTGASYPAESLPTPGTGVLAGHAYVFPETSGSAANFASAHGQTVALVHRTYSALDVLLAAHHGDVRATATVTYADGTTAQVPLVATDWAAGSPRLGEDPAIHADSRYDGTGTADGVGVNIWHLALPLDPARTAVSLTLPDSPHLELYALSGRNS</sequence>
<dbReference type="InterPro" id="IPR005887">
    <property type="entry name" value="GH92_a_mannosidase_put"/>
</dbReference>
<dbReference type="Pfam" id="PF07971">
    <property type="entry name" value="Glyco_hydro_92"/>
    <property type="match status" value="1"/>
</dbReference>
<protein>
    <submittedName>
        <fullName evidence="5">GH92 family glycosyl hydrolase</fullName>
        <ecNumber evidence="5">3.2.1.-</ecNumber>
    </submittedName>
</protein>
<organism evidence="5 6">
    <name type="scientific">Actinacidiphila acididurans</name>
    <dbReference type="NCBI Taxonomy" id="2784346"/>
    <lineage>
        <taxon>Bacteria</taxon>
        <taxon>Bacillati</taxon>
        <taxon>Actinomycetota</taxon>
        <taxon>Actinomycetes</taxon>
        <taxon>Kitasatosporales</taxon>
        <taxon>Streptomycetaceae</taxon>
        <taxon>Actinacidiphila</taxon>
    </lineage>
</organism>
<evidence type="ECO:0000259" key="4">
    <source>
        <dbReference type="Pfam" id="PF17678"/>
    </source>
</evidence>
<reference evidence="5 6" key="1">
    <citation type="submission" date="2021-01" db="EMBL/GenBank/DDBJ databases">
        <title>Streptomyces acididurans sp. nov., isolated from a peat swamp forest soil.</title>
        <authorList>
            <person name="Chantavorakit T."/>
            <person name="Duangmal K."/>
        </authorList>
    </citation>
    <scope>NUCLEOTIDE SEQUENCE [LARGE SCALE GENOMIC DNA]</scope>
    <source>
        <strain evidence="5 6">KK5PA1</strain>
    </source>
</reference>
<feature type="region of interest" description="Disordered" evidence="1">
    <location>
        <begin position="448"/>
        <end position="493"/>
    </location>
</feature>
<feature type="domain" description="Glycosyl hydrolase family 92 N-terminal" evidence="4">
    <location>
        <begin position="49"/>
        <end position="274"/>
    </location>
</feature>
<dbReference type="Proteomes" id="UP000749040">
    <property type="component" value="Unassembled WGS sequence"/>
</dbReference>
<dbReference type="InterPro" id="IPR008928">
    <property type="entry name" value="6-hairpin_glycosidase_sf"/>
</dbReference>
<evidence type="ECO:0000313" key="6">
    <source>
        <dbReference type="Proteomes" id="UP000749040"/>
    </source>
</evidence>
<dbReference type="GO" id="GO:0016798">
    <property type="term" value="F:hydrolase activity, acting on glycosyl bonds"/>
    <property type="evidence" value="ECO:0007669"/>
    <property type="project" value="UniProtKB-KW"/>
</dbReference>
<dbReference type="EMBL" id="JADKYB010000013">
    <property type="protein sequence ID" value="MBM9507651.1"/>
    <property type="molecule type" value="Genomic_DNA"/>
</dbReference>
<dbReference type="Pfam" id="PF17678">
    <property type="entry name" value="Glyco_hydro_92N"/>
    <property type="match status" value="1"/>
</dbReference>
<keyword evidence="5" id="KW-0326">Glycosidase</keyword>
<dbReference type="Gene3D" id="1.20.1050.60">
    <property type="entry name" value="alpha-1,2-mannosidase"/>
    <property type="match status" value="1"/>
</dbReference>
<comment type="caution">
    <text evidence="5">The sequence shown here is derived from an EMBL/GenBank/DDBJ whole genome shotgun (WGS) entry which is preliminary data.</text>
</comment>
<keyword evidence="2" id="KW-0732">Signal</keyword>
<feature type="domain" description="Glycosyl hydrolase family 92" evidence="3">
    <location>
        <begin position="281"/>
        <end position="768"/>
    </location>
</feature>
<feature type="chain" id="PRO_5047211472" evidence="2">
    <location>
        <begin position="31"/>
        <end position="1090"/>
    </location>
</feature>
<dbReference type="EC" id="3.2.1.-" evidence="5"/>
<dbReference type="InterPro" id="IPR041371">
    <property type="entry name" value="GH92_N"/>
</dbReference>
<gene>
    <name evidence="5" type="ORF">ITX44_24520</name>
</gene>
<evidence type="ECO:0000259" key="3">
    <source>
        <dbReference type="Pfam" id="PF07971"/>
    </source>
</evidence>
<keyword evidence="5" id="KW-0378">Hydrolase</keyword>
<dbReference type="InterPro" id="IPR014718">
    <property type="entry name" value="GH-type_carb-bd"/>
</dbReference>
<name>A0ABS2TWD6_9ACTN</name>
<dbReference type="InterPro" id="IPR050883">
    <property type="entry name" value="PNGase"/>
</dbReference>
<keyword evidence="6" id="KW-1185">Reference proteome</keyword>
<dbReference type="Gene3D" id="3.30.2080.10">
    <property type="entry name" value="GH92 mannosidase domain"/>
    <property type="match status" value="1"/>
</dbReference>
<dbReference type="PANTHER" id="PTHR12143">
    <property type="entry name" value="PEPTIDE N-GLYCANASE PNGASE -RELATED"/>
    <property type="match status" value="1"/>
</dbReference>
<evidence type="ECO:0000313" key="5">
    <source>
        <dbReference type="EMBL" id="MBM9507651.1"/>
    </source>
</evidence>
<dbReference type="PANTHER" id="PTHR12143:SF39">
    <property type="entry name" value="SECRETED PROTEIN"/>
    <property type="match status" value="1"/>
</dbReference>
<dbReference type="Gene3D" id="2.70.98.10">
    <property type="match status" value="1"/>
</dbReference>
<evidence type="ECO:0000256" key="2">
    <source>
        <dbReference type="SAM" id="SignalP"/>
    </source>
</evidence>
<feature type="signal peptide" evidence="2">
    <location>
        <begin position="1"/>
        <end position="30"/>
    </location>
</feature>
<dbReference type="SUPFAM" id="SSF48208">
    <property type="entry name" value="Six-hairpin glycosidases"/>
    <property type="match status" value="1"/>
</dbReference>
<evidence type="ECO:0000256" key="1">
    <source>
        <dbReference type="SAM" id="MobiDB-lite"/>
    </source>
</evidence>
<proteinExistence type="predicted"/>